<dbReference type="PROSITE" id="PS00683">
    <property type="entry name" value="RHODANESE_2"/>
    <property type="match status" value="1"/>
</dbReference>
<comment type="caution">
    <text evidence="6">The sequence shown here is derived from an EMBL/GenBank/DDBJ whole genome shotgun (WGS) entry which is preliminary data.</text>
</comment>
<name>A0ABT2VMK9_9ALTE</name>
<gene>
    <name evidence="6" type="ORF">OCL06_05820</name>
</gene>
<evidence type="ECO:0000256" key="4">
    <source>
        <dbReference type="SAM" id="MobiDB-lite"/>
    </source>
</evidence>
<dbReference type="Proteomes" id="UP001209257">
    <property type="component" value="Unassembled WGS sequence"/>
</dbReference>
<accession>A0ABT2VMK9</accession>
<evidence type="ECO:0000256" key="1">
    <source>
        <dbReference type="ARBA" id="ARBA00022679"/>
    </source>
</evidence>
<dbReference type="RefSeq" id="WP_262992794.1">
    <property type="nucleotide sequence ID" value="NZ_JAOTJC010000006.1"/>
</dbReference>
<dbReference type="CDD" id="cd01449">
    <property type="entry name" value="TST_Repeat_2"/>
    <property type="match status" value="1"/>
</dbReference>
<dbReference type="SMART" id="SM00450">
    <property type="entry name" value="RHOD"/>
    <property type="match status" value="2"/>
</dbReference>
<keyword evidence="7" id="KW-1185">Reference proteome</keyword>
<feature type="domain" description="Rhodanese" evidence="5">
    <location>
        <begin position="162"/>
        <end position="275"/>
    </location>
</feature>
<dbReference type="InterPro" id="IPR001307">
    <property type="entry name" value="Thiosulphate_STrfase_CS"/>
</dbReference>
<dbReference type="PANTHER" id="PTHR11364">
    <property type="entry name" value="THIOSULFATE SULFERTANSFERASE"/>
    <property type="match status" value="1"/>
</dbReference>
<evidence type="ECO:0000256" key="3">
    <source>
        <dbReference type="RuleBase" id="RU000507"/>
    </source>
</evidence>
<evidence type="ECO:0000313" key="6">
    <source>
        <dbReference type="EMBL" id="MCU7554108.1"/>
    </source>
</evidence>
<dbReference type="SUPFAM" id="SSF52821">
    <property type="entry name" value="Rhodanese/Cell cycle control phosphatase"/>
    <property type="match status" value="2"/>
</dbReference>
<reference evidence="7" key="1">
    <citation type="submission" date="2023-07" db="EMBL/GenBank/DDBJ databases">
        <title>Study on multiphase classification of strain Alteromonas salexigens isolated from the Yellow Sea.</title>
        <authorList>
            <person name="Sun L."/>
        </authorList>
    </citation>
    <scope>NUCLEOTIDE SEQUENCE [LARGE SCALE GENOMIC DNA]</scope>
    <source>
        <strain evidence="7">ASW11-19</strain>
    </source>
</reference>
<dbReference type="PROSITE" id="PS50206">
    <property type="entry name" value="RHODANESE_3"/>
    <property type="match status" value="2"/>
</dbReference>
<proteinExistence type="predicted"/>
<dbReference type="InterPro" id="IPR036873">
    <property type="entry name" value="Rhodanese-like_dom_sf"/>
</dbReference>
<dbReference type="EMBL" id="JAOTJC010000006">
    <property type="protein sequence ID" value="MCU7554108.1"/>
    <property type="molecule type" value="Genomic_DNA"/>
</dbReference>
<dbReference type="InterPro" id="IPR045078">
    <property type="entry name" value="TST/MPST-like"/>
</dbReference>
<dbReference type="InterPro" id="IPR001763">
    <property type="entry name" value="Rhodanese-like_dom"/>
</dbReference>
<dbReference type="Pfam" id="PF00581">
    <property type="entry name" value="Rhodanese"/>
    <property type="match status" value="2"/>
</dbReference>
<keyword evidence="1 3" id="KW-0808">Transferase</keyword>
<feature type="domain" description="Rhodanese" evidence="5">
    <location>
        <begin position="30"/>
        <end position="132"/>
    </location>
</feature>
<dbReference type="Gene3D" id="3.40.250.10">
    <property type="entry name" value="Rhodanese-like domain"/>
    <property type="match status" value="2"/>
</dbReference>
<evidence type="ECO:0000313" key="7">
    <source>
        <dbReference type="Proteomes" id="UP001209257"/>
    </source>
</evidence>
<feature type="region of interest" description="Disordered" evidence="4">
    <location>
        <begin position="172"/>
        <end position="192"/>
    </location>
</feature>
<dbReference type="CDD" id="cd01448">
    <property type="entry name" value="TST_Repeat_1"/>
    <property type="match status" value="1"/>
</dbReference>
<keyword evidence="2" id="KW-0677">Repeat</keyword>
<sequence>MNSPLISATAVRETLEHQPVSLLRALMDEPGSGTPDSRNADRLPGSVDFDLDGDGSDPHATAPHMMPSSQTLANYLGRLGVAESSDIIVYDTRGMFCSPRVWWMLKAMGHDNAKILDGGVPAWQAEGYLMVPGESEQPPVRMYEPALEAGWFVPAPMVLSAIQAGRQIVDARGPGRFKGTEPEPRKGVRSGHMPGATNIHYSTLIENGQLLPVNELRQRFEQAGINLAEPIICTCGSGITACIVALAARLCGATQVSVYDGSWAEWGANPDYPAELS</sequence>
<evidence type="ECO:0000259" key="5">
    <source>
        <dbReference type="PROSITE" id="PS50206"/>
    </source>
</evidence>
<evidence type="ECO:0000256" key="2">
    <source>
        <dbReference type="ARBA" id="ARBA00022737"/>
    </source>
</evidence>
<organism evidence="6 7">
    <name type="scientific">Alteromonas salexigens</name>
    <dbReference type="NCBI Taxonomy" id="2982530"/>
    <lineage>
        <taxon>Bacteria</taxon>
        <taxon>Pseudomonadati</taxon>
        <taxon>Pseudomonadota</taxon>
        <taxon>Gammaproteobacteria</taxon>
        <taxon>Alteromonadales</taxon>
        <taxon>Alteromonadaceae</taxon>
        <taxon>Alteromonas/Salinimonas group</taxon>
        <taxon>Alteromonas</taxon>
    </lineage>
</organism>
<dbReference type="PANTHER" id="PTHR11364:SF27">
    <property type="entry name" value="SULFURTRANSFERASE"/>
    <property type="match status" value="1"/>
</dbReference>
<protein>
    <recommendedName>
        <fullName evidence="3">Sulfurtransferase</fullName>
    </recommendedName>
</protein>
<feature type="region of interest" description="Disordered" evidence="4">
    <location>
        <begin position="27"/>
        <end position="66"/>
    </location>
</feature>